<reference evidence="1 2" key="1">
    <citation type="submission" date="2015-07" db="EMBL/GenBank/DDBJ databases">
        <title>Comparative genomics of the Sigatoka disease complex on banana suggests a link between parallel evolutionary changes in Pseudocercospora fijiensis and Pseudocercospora eumusae and increased virulence on the banana host.</title>
        <authorList>
            <person name="Chang T.-C."/>
            <person name="Salvucci A."/>
            <person name="Crous P.W."/>
            <person name="Stergiopoulos I."/>
        </authorList>
    </citation>
    <scope>NUCLEOTIDE SEQUENCE [LARGE SCALE GENOMIC DNA]</scope>
    <source>
        <strain evidence="1 2">CBS 114824</strain>
    </source>
</reference>
<sequence>MPNDTSTLSAYAVVLRWVDGPVAQTEFPMEAFSKAISHDVQGQQVLLQHIISLKSIWHSSWPWIRDQRRRLYSEELKPRLERDLRRVKKLISFSKAEVGVFKRTLSVRSSIAATTNITSDLLGQALSMIQLLITEIDTLPQDDLDKKEILTDEILHRDNTPSCKPVRTYAREHIGRPNVTLRIPELEAKQILMKKPSTSPVLVCSSPRSSRCRECRQRQCRCWEAKRADRSDSVISFEPMSQI</sequence>
<dbReference type="Proteomes" id="UP000070133">
    <property type="component" value="Unassembled WGS sequence"/>
</dbReference>
<dbReference type="OrthoDB" id="3628039at2759"/>
<proteinExistence type="predicted"/>
<protein>
    <submittedName>
        <fullName evidence="1">Uncharacterized protein</fullName>
    </submittedName>
</protein>
<organism evidence="1 2">
    <name type="scientific">Pseudocercospora eumusae</name>
    <dbReference type="NCBI Taxonomy" id="321146"/>
    <lineage>
        <taxon>Eukaryota</taxon>
        <taxon>Fungi</taxon>
        <taxon>Dikarya</taxon>
        <taxon>Ascomycota</taxon>
        <taxon>Pezizomycotina</taxon>
        <taxon>Dothideomycetes</taxon>
        <taxon>Dothideomycetidae</taxon>
        <taxon>Mycosphaerellales</taxon>
        <taxon>Mycosphaerellaceae</taxon>
        <taxon>Pseudocercospora</taxon>
    </lineage>
</organism>
<evidence type="ECO:0000313" key="1">
    <source>
        <dbReference type="EMBL" id="KXS97912.1"/>
    </source>
</evidence>
<accession>A0A139H674</accession>
<gene>
    <name evidence="1" type="ORF">AC578_4375</name>
</gene>
<evidence type="ECO:0000313" key="2">
    <source>
        <dbReference type="Proteomes" id="UP000070133"/>
    </source>
</evidence>
<dbReference type="EMBL" id="LFZN01000129">
    <property type="protein sequence ID" value="KXS97912.1"/>
    <property type="molecule type" value="Genomic_DNA"/>
</dbReference>
<dbReference type="STRING" id="321146.A0A139H674"/>
<comment type="caution">
    <text evidence="1">The sequence shown here is derived from an EMBL/GenBank/DDBJ whole genome shotgun (WGS) entry which is preliminary data.</text>
</comment>
<name>A0A139H674_9PEZI</name>
<keyword evidence="2" id="KW-1185">Reference proteome</keyword>
<dbReference type="AlphaFoldDB" id="A0A139H674"/>